<evidence type="ECO:0000256" key="1">
    <source>
        <dbReference type="ARBA" id="ARBA00004496"/>
    </source>
</evidence>
<feature type="modified residue" description="4-aspartylphosphate" evidence="8">
    <location>
        <position position="52"/>
    </location>
</feature>
<gene>
    <name evidence="12" type="ORF">BX591_114100</name>
</gene>
<reference evidence="12 13" key="1">
    <citation type="submission" date="2018-06" db="EMBL/GenBank/DDBJ databases">
        <title>Genomic Encyclopedia of Type Strains, Phase III (KMG-III): the genomes of soil and plant-associated and newly described type strains.</title>
        <authorList>
            <person name="Whitman W."/>
        </authorList>
    </citation>
    <scope>NUCLEOTIDE SEQUENCE [LARGE SCALE GENOMIC DNA]</scope>
    <source>
        <strain evidence="12 13">LMG 23644</strain>
    </source>
</reference>
<comment type="subcellular location">
    <subcellularLocation>
        <location evidence="1">Cytoplasm</location>
    </subcellularLocation>
</comment>
<dbReference type="Gene3D" id="1.10.10.10">
    <property type="entry name" value="Winged helix-like DNA-binding domain superfamily/Winged helix DNA-binding domain"/>
    <property type="match status" value="1"/>
</dbReference>
<evidence type="ECO:0000313" key="12">
    <source>
        <dbReference type="EMBL" id="RAS26440.1"/>
    </source>
</evidence>
<dbReference type="Pfam" id="PF00486">
    <property type="entry name" value="Trans_reg_C"/>
    <property type="match status" value="1"/>
</dbReference>
<dbReference type="InterPro" id="IPR001867">
    <property type="entry name" value="OmpR/PhoB-type_DNA-bd"/>
</dbReference>
<dbReference type="EMBL" id="QLTK01000014">
    <property type="protein sequence ID" value="RAS26440.1"/>
    <property type="molecule type" value="Genomic_DNA"/>
</dbReference>
<dbReference type="GO" id="GO:0032993">
    <property type="term" value="C:protein-DNA complex"/>
    <property type="evidence" value="ECO:0007669"/>
    <property type="project" value="TreeGrafter"/>
</dbReference>
<feature type="domain" description="Response regulatory" evidence="10">
    <location>
        <begin position="3"/>
        <end position="116"/>
    </location>
</feature>
<keyword evidence="5" id="KW-0805">Transcription regulation</keyword>
<dbReference type="PANTHER" id="PTHR48111:SF4">
    <property type="entry name" value="DNA-BINDING DUAL TRANSCRIPTIONAL REGULATOR OMPR"/>
    <property type="match status" value="1"/>
</dbReference>
<evidence type="ECO:0000256" key="3">
    <source>
        <dbReference type="ARBA" id="ARBA00022553"/>
    </source>
</evidence>
<dbReference type="InterPro" id="IPR016032">
    <property type="entry name" value="Sig_transdc_resp-reg_C-effctor"/>
</dbReference>
<dbReference type="InterPro" id="IPR001789">
    <property type="entry name" value="Sig_transdc_resp-reg_receiver"/>
</dbReference>
<dbReference type="PROSITE" id="PS51755">
    <property type="entry name" value="OMPR_PHOB"/>
    <property type="match status" value="1"/>
</dbReference>
<keyword evidence="7" id="KW-0804">Transcription</keyword>
<dbReference type="FunFam" id="3.40.50.2300:FF:000001">
    <property type="entry name" value="DNA-binding response regulator PhoB"/>
    <property type="match status" value="1"/>
</dbReference>
<keyword evidence="4" id="KW-0902">Two-component regulatory system</keyword>
<dbReference type="AlphaFoldDB" id="A0A329BX49"/>
<dbReference type="SMART" id="SM00862">
    <property type="entry name" value="Trans_reg_C"/>
    <property type="match status" value="1"/>
</dbReference>
<keyword evidence="3 8" id="KW-0597">Phosphoprotein</keyword>
<evidence type="ECO:0000256" key="2">
    <source>
        <dbReference type="ARBA" id="ARBA00022490"/>
    </source>
</evidence>
<dbReference type="CDD" id="cd00383">
    <property type="entry name" value="trans_reg_C"/>
    <property type="match status" value="1"/>
</dbReference>
<dbReference type="GO" id="GO:0005829">
    <property type="term" value="C:cytosol"/>
    <property type="evidence" value="ECO:0007669"/>
    <property type="project" value="TreeGrafter"/>
</dbReference>
<evidence type="ECO:0000256" key="7">
    <source>
        <dbReference type="ARBA" id="ARBA00023163"/>
    </source>
</evidence>
<dbReference type="InterPro" id="IPR036388">
    <property type="entry name" value="WH-like_DNA-bd_sf"/>
</dbReference>
<proteinExistence type="predicted"/>
<dbReference type="InterPro" id="IPR011006">
    <property type="entry name" value="CheY-like_superfamily"/>
</dbReference>
<dbReference type="GO" id="GO:0000976">
    <property type="term" value="F:transcription cis-regulatory region binding"/>
    <property type="evidence" value="ECO:0007669"/>
    <property type="project" value="TreeGrafter"/>
</dbReference>
<comment type="caution">
    <text evidence="12">The sequence shown here is derived from an EMBL/GenBank/DDBJ whole genome shotgun (WGS) entry which is preliminary data.</text>
</comment>
<feature type="DNA-binding region" description="OmpR/PhoB-type" evidence="9">
    <location>
        <begin position="132"/>
        <end position="232"/>
    </location>
</feature>
<dbReference type="Proteomes" id="UP000248918">
    <property type="component" value="Unassembled WGS sequence"/>
</dbReference>
<dbReference type="InterPro" id="IPR039420">
    <property type="entry name" value="WalR-like"/>
</dbReference>
<dbReference type="Gene3D" id="6.10.250.690">
    <property type="match status" value="1"/>
</dbReference>
<accession>A0A329BX49</accession>
<evidence type="ECO:0000256" key="8">
    <source>
        <dbReference type="PROSITE-ProRule" id="PRU00169"/>
    </source>
</evidence>
<name>A0A329BX49_9BURK</name>
<protein>
    <submittedName>
        <fullName evidence="12">Two-component system OmpR family response regulator</fullName>
    </submittedName>
</protein>
<feature type="domain" description="OmpR/PhoB-type" evidence="11">
    <location>
        <begin position="132"/>
        <end position="232"/>
    </location>
</feature>
<dbReference type="Gene3D" id="3.40.50.2300">
    <property type="match status" value="1"/>
</dbReference>
<evidence type="ECO:0000259" key="11">
    <source>
        <dbReference type="PROSITE" id="PS51755"/>
    </source>
</evidence>
<dbReference type="PROSITE" id="PS50110">
    <property type="entry name" value="RESPONSE_REGULATORY"/>
    <property type="match status" value="1"/>
</dbReference>
<dbReference type="SMART" id="SM00448">
    <property type="entry name" value="REC"/>
    <property type="match status" value="1"/>
</dbReference>
<organism evidence="12 13">
    <name type="scientific">Paraburkholderia bryophila</name>
    <dbReference type="NCBI Taxonomy" id="420952"/>
    <lineage>
        <taxon>Bacteria</taxon>
        <taxon>Pseudomonadati</taxon>
        <taxon>Pseudomonadota</taxon>
        <taxon>Betaproteobacteria</taxon>
        <taxon>Burkholderiales</taxon>
        <taxon>Burkholderiaceae</taxon>
        <taxon>Paraburkholderia</taxon>
    </lineage>
</organism>
<keyword evidence="6 9" id="KW-0238">DNA-binding</keyword>
<evidence type="ECO:0000313" key="13">
    <source>
        <dbReference type="Proteomes" id="UP000248918"/>
    </source>
</evidence>
<evidence type="ECO:0000256" key="6">
    <source>
        <dbReference type="ARBA" id="ARBA00023125"/>
    </source>
</evidence>
<sequence length="237" mass="26683">MPHVLVVDDEEDIRSLLTGFFRRHGHEVSIATDGVTLFDMLNSRPIDLVILDVMLPDEDGFSLCRRLRATSKVPVIMLTAVADHVDRVVGLEIGADDYLVKPFDARELLARVKAVLRRTTQSDVAVTSTGTRPMLSFAGWRLDIARRELRSADNTLMILSSTEFDLLLAFAEHPQRVLSREQLLDLAHGAAHEVYDRSIDVQVARLRRKLDLDEKEPPVIRTVRGGGYMFTPTVRRG</sequence>
<dbReference type="PANTHER" id="PTHR48111">
    <property type="entry name" value="REGULATOR OF RPOS"/>
    <property type="match status" value="1"/>
</dbReference>
<dbReference type="GO" id="GO:0006355">
    <property type="term" value="P:regulation of DNA-templated transcription"/>
    <property type="evidence" value="ECO:0007669"/>
    <property type="project" value="InterPro"/>
</dbReference>
<evidence type="ECO:0000256" key="4">
    <source>
        <dbReference type="ARBA" id="ARBA00023012"/>
    </source>
</evidence>
<dbReference type="Pfam" id="PF00072">
    <property type="entry name" value="Response_reg"/>
    <property type="match status" value="1"/>
</dbReference>
<evidence type="ECO:0000256" key="9">
    <source>
        <dbReference type="PROSITE-ProRule" id="PRU01091"/>
    </source>
</evidence>
<dbReference type="SUPFAM" id="SSF52172">
    <property type="entry name" value="CheY-like"/>
    <property type="match status" value="1"/>
</dbReference>
<keyword evidence="2" id="KW-0963">Cytoplasm</keyword>
<dbReference type="SUPFAM" id="SSF46894">
    <property type="entry name" value="C-terminal effector domain of the bipartite response regulators"/>
    <property type="match status" value="1"/>
</dbReference>
<dbReference type="GO" id="GO:0000156">
    <property type="term" value="F:phosphorelay response regulator activity"/>
    <property type="evidence" value="ECO:0007669"/>
    <property type="project" value="TreeGrafter"/>
</dbReference>
<evidence type="ECO:0000259" key="10">
    <source>
        <dbReference type="PROSITE" id="PS50110"/>
    </source>
</evidence>
<evidence type="ECO:0000256" key="5">
    <source>
        <dbReference type="ARBA" id="ARBA00023015"/>
    </source>
</evidence>
<dbReference type="FunFam" id="1.10.10.10:FF:000099">
    <property type="entry name" value="Two-component system response regulator TorR"/>
    <property type="match status" value="1"/>
</dbReference>